<protein>
    <submittedName>
        <fullName evidence="2">Uncharacterized protein</fullName>
    </submittedName>
</protein>
<evidence type="ECO:0000313" key="3">
    <source>
        <dbReference type="Proteomes" id="UP001497623"/>
    </source>
</evidence>
<comment type="caution">
    <text evidence="2">The sequence shown here is derived from an EMBL/GenBank/DDBJ whole genome shotgun (WGS) entry which is preliminary data.</text>
</comment>
<feature type="compositionally biased region" description="Polar residues" evidence="1">
    <location>
        <begin position="67"/>
        <end position="80"/>
    </location>
</feature>
<accession>A0AAV2S6M7</accession>
<evidence type="ECO:0000313" key="2">
    <source>
        <dbReference type="EMBL" id="CAL4163115.1"/>
    </source>
</evidence>
<feature type="region of interest" description="Disordered" evidence="1">
    <location>
        <begin position="54"/>
        <end position="84"/>
    </location>
</feature>
<organism evidence="2 3">
    <name type="scientific">Meganyctiphanes norvegica</name>
    <name type="common">Northern krill</name>
    <name type="synonym">Thysanopoda norvegica</name>
    <dbReference type="NCBI Taxonomy" id="48144"/>
    <lineage>
        <taxon>Eukaryota</taxon>
        <taxon>Metazoa</taxon>
        <taxon>Ecdysozoa</taxon>
        <taxon>Arthropoda</taxon>
        <taxon>Crustacea</taxon>
        <taxon>Multicrustacea</taxon>
        <taxon>Malacostraca</taxon>
        <taxon>Eumalacostraca</taxon>
        <taxon>Eucarida</taxon>
        <taxon>Euphausiacea</taxon>
        <taxon>Euphausiidae</taxon>
        <taxon>Meganyctiphanes</taxon>
    </lineage>
</organism>
<dbReference type="Proteomes" id="UP001497623">
    <property type="component" value="Unassembled WGS sequence"/>
</dbReference>
<reference evidence="2 3" key="1">
    <citation type="submission" date="2024-05" db="EMBL/GenBank/DDBJ databases">
        <authorList>
            <person name="Wallberg A."/>
        </authorList>
    </citation>
    <scope>NUCLEOTIDE SEQUENCE [LARGE SCALE GENOMIC DNA]</scope>
</reference>
<evidence type="ECO:0000256" key="1">
    <source>
        <dbReference type="SAM" id="MobiDB-lite"/>
    </source>
</evidence>
<dbReference type="EMBL" id="CAXKWB010045989">
    <property type="protein sequence ID" value="CAL4163115.1"/>
    <property type="molecule type" value="Genomic_DNA"/>
</dbReference>
<name>A0AAV2S6M7_MEGNR</name>
<sequence length="140" mass="15952">MMTHRRTQCSTIIYDLIADAGLSGRVWDDSYINIPRYSAVMSGICKLPLETSPMVVSSPSPTEDATRPNSTTNETSTKASANCPHQKYVTHLKSTRHPVNFSPFTKHPTFSDAFKKYRWYPDSRTNIDPKYIRSTLDKYL</sequence>
<proteinExistence type="predicted"/>
<gene>
    <name evidence="2" type="ORF">MNOR_LOCUS32926</name>
</gene>
<dbReference type="AlphaFoldDB" id="A0AAV2S6M7"/>
<keyword evidence="3" id="KW-1185">Reference proteome</keyword>